<comment type="caution">
    <text evidence="1">The sequence shown here is derived from an EMBL/GenBank/DDBJ whole genome shotgun (WGS) entry which is preliminary data.</text>
</comment>
<gene>
    <name evidence="1" type="ORF">FJY68_12395</name>
</gene>
<proteinExistence type="predicted"/>
<accession>A0A938BU51</accession>
<dbReference type="EMBL" id="VGIR01000110">
    <property type="protein sequence ID" value="MBM3332624.1"/>
    <property type="molecule type" value="Genomic_DNA"/>
</dbReference>
<evidence type="ECO:0000313" key="2">
    <source>
        <dbReference type="Proteomes" id="UP000779900"/>
    </source>
</evidence>
<organism evidence="1 2">
    <name type="scientific">candidate division WOR-3 bacterium</name>
    <dbReference type="NCBI Taxonomy" id="2052148"/>
    <lineage>
        <taxon>Bacteria</taxon>
        <taxon>Bacteria division WOR-3</taxon>
    </lineage>
</organism>
<dbReference type="PANTHER" id="PTHR35810">
    <property type="entry name" value="CYTOPLASMIC PROTEIN-RELATED"/>
    <property type="match status" value="1"/>
</dbReference>
<evidence type="ECO:0000313" key="1">
    <source>
        <dbReference type="EMBL" id="MBM3332624.1"/>
    </source>
</evidence>
<dbReference type="Pfam" id="PF13310">
    <property type="entry name" value="Virulence_RhuM"/>
    <property type="match status" value="1"/>
</dbReference>
<dbReference type="PANTHER" id="PTHR35810:SF1">
    <property type="entry name" value="CYTOPLASMIC PROTEIN"/>
    <property type="match status" value="1"/>
</dbReference>
<protein>
    <submittedName>
        <fullName evidence="1">Virulence RhuM family protein</fullName>
    </submittedName>
</protein>
<dbReference type="PIRSF" id="PIRSF015268">
    <property type="entry name" value="Virulence_RhuM"/>
    <property type="match status" value="1"/>
</dbReference>
<dbReference type="AlphaFoldDB" id="A0A938BU51"/>
<dbReference type="Proteomes" id="UP000779900">
    <property type="component" value="Unassembled WGS sequence"/>
</dbReference>
<dbReference type="InterPro" id="IPR011204">
    <property type="entry name" value="Virulence_RhuM-like"/>
</dbReference>
<name>A0A938BU51_UNCW3</name>
<reference evidence="1" key="1">
    <citation type="submission" date="2019-03" db="EMBL/GenBank/DDBJ databases">
        <title>Lake Tanganyika Metagenome-Assembled Genomes (MAGs).</title>
        <authorList>
            <person name="Tran P."/>
        </authorList>
    </citation>
    <scope>NUCLEOTIDE SEQUENCE</scope>
    <source>
        <strain evidence="1">K_DeepCast_150m_m2_040</strain>
    </source>
</reference>
<sequence>MAELFQTTVANVNIHLKNLYDEGELRPEATIKDYLIVRTEGSREVKRPMQFYNLDAILAVGYRVRSERGTRFRQWATERLREYLVKGFVLDDERLKEGRTLGSDYFDELLERIRDIRASEKRYYQKIRDIYRLAVDYDPDAEATKEFFQIIQNKLHWAIAGKTAAEIIAERADARKPNMGLTSWKGTKVRRTDVVVAKNYLNEKEIGELNRIVVMYLDYAEDQAKRRKPLYMRDWRAKLDAFLRFNEREVLQYPGKVSMEVAQALALERFEAYNRARLAREAATEDDLDLTARQLERDAARQSRRKTRRR</sequence>